<organism evidence="1 2">
    <name type="scientific">Morococcus cerebrosus</name>
    <dbReference type="NCBI Taxonomy" id="1056807"/>
    <lineage>
        <taxon>Bacteria</taxon>
        <taxon>Pseudomonadati</taxon>
        <taxon>Pseudomonadota</taxon>
        <taxon>Betaproteobacteria</taxon>
        <taxon>Neisseriales</taxon>
        <taxon>Neisseriaceae</taxon>
        <taxon>Morococcus</taxon>
    </lineage>
</organism>
<comment type="caution">
    <text evidence="1">The sequence shown here is derived from an EMBL/GenBank/DDBJ whole genome shotgun (WGS) entry which is preliminary data.</text>
</comment>
<evidence type="ECO:0000313" key="2">
    <source>
        <dbReference type="Proteomes" id="UP000031390"/>
    </source>
</evidence>
<evidence type="ECO:0000313" key="1">
    <source>
        <dbReference type="EMBL" id="KIC08919.1"/>
    </source>
</evidence>
<reference evidence="1 2" key="1">
    <citation type="submission" date="2014-12" db="EMBL/GenBank/DDBJ databases">
        <title>Genome sequence of Morococcus cerebrosus.</title>
        <authorList>
            <person name="Shin S.-K."/>
            <person name="Yi H."/>
        </authorList>
    </citation>
    <scope>NUCLEOTIDE SEQUENCE [LARGE SCALE GENOMIC DNA]</scope>
    <source>
        <strain evidence="1 2">CIP 81.93</strain>
    </source>
</reference>
<proteinExistence type="predicted"/>
<sequence>MHHTLLDEGRLKLGIGFQTTFPIAVCQFSASRQISMAS</sequence>
<name>A0A0C1EA10_9NEIS</name>
<dbReference type="Proteomes" id="UP000031390">
    <property type="component" value="Unassembled WGS sequence"/>
</dbReference>
<dbReference type="EMBL" id="JUFZ01000040">
    <property type="protein sequence ID" value="KIC08919.1"/>
    <property type="molecule type" value="Genomic_DNA"/>
</dbReference>
<protein>
    <submittedName>
        <fullName evidence="1">Uncharacterized protein</fullName>
    </submittedName>
</protein>
<accession>A0A0C1EA10</accession>
<dbReference type="AlphaFoldDB" id="A0A0C1EA10"/>
<gene>
    <name evidence="1" type="ORF">MCC93_10460</name>
</gene>